<dbReference type="Proteomes" id="UP001055460">
    <property type="component" value="Chromosome"/>
</dbReference>
<dbReference type="RefSeq" id="WP_110818598.1">
    <property type="nucleotide sequence ID" value="NZ_CAXURO020000001.1"/>
</dbReference>
<organism evidence="4 5">
    <name type="scientific">Ensifer adhaerens</name>
    <name type="common">Sinorhizobium morelense</name>
    <dbReference type="NCBI Taxonomy" id="106592"/>
    <lineage>
        <taxon>Bacteria</taxon>
        <taxon>Pseudomonadati</taxon>
        <taxon>Pseudomonadota</taxon>
        <taxon>Alphaproteobacteria</taxon>
        <taxon>Hyphomicrobiales</taxon>
        <taxon>Rhizobiaceae</taxon>
        <taxon>Sinorhizobium/Ensifer group</taxon>
        <taxon>Ensifer</taxon>
    </lineage>
</organism>
<dbReference type="OrthoDB" id="9789603at2"/>
<dbReference type="InterPro" id="IPR000182">
    <property type="entry name" value="GNAT_dom"/>
</dbReference>
<feature type="domain" description="N-acetyltransferase" evidence="3">
    <location>
        <begin position="1"/>
        <end position="155"/>
    </location>
</feature>
<keyword evidence="2" id="KW-0012">Acyltransferase</keyword>
<evidence type="ECO:0000313" key="5">
    <source>
        <dbReference type="Proteomes" id="UP001055460"/>
    </source>
</evidence>
<dbReference type="PANTHER" id="PTHR43877">
    <property type="entry name" value="AMINOALKYLPHOSPHONATE N-ACETYLTRANSFERASE-RELATED-RELATED"/>
    <property type="match status" value="1"/>
</dbReference>
<evidence type="ECO:0000259" key="3">
    <source>
        <dbReference type="PROSITE" id="PS51186"/>
    </source>
</evidence>
<proteinExistence type="predicted"/>
<sequence>MQIFRIDEAFDRYEELLALILGAFSYMDGRIDPPSSAHALNIELLRQKIVDEIAFGVRDGERLVGCIFCKPEDDCLYIGKLAVAPETQGKGIGRLLLAEAEATARALKLPALRLLTRIELIDNHRAFAAWGFVQSGSMCHPGFTRPTAIEMRKTL</sequence>
<dbReference type="AlphaFoldDB" id="A0A9Q8YCY7"/>
<protein>
    <submittedName>
        <fullName evidence="4">GNAT family N-acetyltransferase</fullName>
    </submittedName>
</protein>
<evidence type="ECO:0000256" key="2">
    <source>
        <dbReference type="ARBA" id="ARBA00023315"/>
    </source>
</evidence>
<reference evidence="4" key="1">
    <citation type="submission" date="2022-06" db="EMBL/GenBank/DDBJ databases">
        <title>Physiological and biochemical characterization and genomic elucidation of a strain of the genus Ensifer adhaerens M8 that combines arsenic oxidation and chromium reduction.</title>
        <authorList>
            <person name="Li X."/>
            <person name="Yu c."/>
        </authorList>
    </citation>
    <scope>NUCLEOTIDE SEQUENCE</scope>
    <source>
        <strain evidence="4">M8</strain>
    </source>
</reference>
<accession>A0A9Q8YCY7</accession>
<dbReference type="InterPro" id="IPR050832">
    <property type="entry name" value="Bact_Acetyltransf"/>
</dbReference>
<evidence type="ECO:0000256" key="1">
    <source>
        <dbReference type="ARBA" id="ARBA00022679"/>
    </source>
</evidence>
<dbReference type="CDD" id="cd04301">
    <property type="entry name" value="NAT_SF"/>
    <property type="match status" value="1"/>
</dbReference>
<keyword evidence="1" id="KW-0808">Transferase</keyword>
<evidence type="ECO:0000313" key="4">
    <source>
        <dbReference type="EMBL" id="USJ25394.1"/>
    </source>
</evidence>
<dbReference type="InterPro" id="IPR016181">
    <property type="entry name" value="Acyl_CoA_acyltransferase"/>
</dbReference>
<dbReference type="PROSITE" id="PS51186">
    <property type="entry name" value="GNAT"/>
    <property type="match status" value="1"/>
</dbReference>
<dbReference type="PANTHER" id="PTHR43877:SF2">
    <property type="entry name" value="AMINOALKYLPHOSPHONATE N-ACETYLTRANSFERASE-RELATED"/>
    <property type="match status" value="1"/>
</dbReference>
<dbReference type="EMBL" id="CP098807">
    <property type="protein sequence ID" value="USJ25394.1"/>
    <property type="molecule type" value="Genomic_DNA"/>
</dbReference>
<dbReference type="SUPFAM" id="SSF55729">
    <property type="entry name" value="Acyl-CoA N-acyltransferases (Nat)"/>
    <property type="match status" value="1"/>
</dbReference>
<name>A0A9Q8YCY7_ENSAD</name>
<dbReference type="Gene3D" id="3.40.630.30">
    <property type="match status" value="1"/>
</dbReference>
<dbReference type="Pfam" id="PF00583">
    <property type="entry name" value="Acetyltransf_1"/>
    <property type="match status" value="1"/>
</dbReference>
<gene>
    <name evidence="4" type="ORF">NE863_18100</name>
</gene>
<dbReference type="GO" id="GO:0016747">
    <property type="term" value="F:acyltransferase activity, transferring groups other than amino-acyl groups"/>
    <property type="evidence" value="ECO:0007669"/>
    <property type="project" value="InterPro"/>
</dbReference>